<proteinExistence type="predicted"/>
<organism evidence="1 2">
    <name type="scientific">Decorospora gaudefroyi</name>
    <dbReference type="NCBI Taxonomy" id="184978"/>
    <lineage>
        <taxon>Eukaryota</taxon>
        <taxon>Fungi</taxon>
        <taxon>Dikarya</taxon>
        <taxon>Ascomycota</taxon>
        <taxon>Pezizomycotina</taxon>
        <taxon>Dothideomycetes</taxon>
        <taxon>Pleosporomycetidae</taxon>
        <taxon>Pleosporales</taxon>
        <taxon>Pleosporineae</taxon>
        <taxon>Pleosporaceae</taxon>
        <taxon>Decorospora</taxon>
    </lineage>
</organism>
<keyword evidence="2" id="KW-1185">Reference proteome</keyword>
<name>A0A6A5KJI4_9PLEO</name>
<dbReference type="EMBL" id="ML975251">
    <property type="protein sequence ID" value="KAF1838555.1"/>
    <property type="molecule type" value="Genomic_DNA"/>
</dbReference>
<dbReference type="Proteomes" id="UP000800040">
    <property type="component" value="Unassembled WGS sequence"/>
</dbReference>
<dbReference type="AlphaFoldDB" id="A0A6A5KJI4"/>
<accession>A0A6A5KJI4</accession>
<gene>
    <name evidence="1" type="ORF">BDW02DRAFT_390556</name>
</gene>
<evidence type="ECO:0000313" key="1">
    <source>
        <dbReference type="EMBL" id="KAF1838555.1"/>
    </source>
</evidence>
<reference evidence="1" key="1">
    <citation type="submission" date="2020-01" db="EMBL/GenBank/DDBJ databases">
        <authorList>
            <consortium name="DOE Joint Genome Institute"/>
            <person name="Haridas S."/>
            <person name="Albert R."/>
            <person name="Binder M."/>
            <person name="Bloem J."/>
            <person name="Labutti K."/>
            <person name="Salamov A."/>
            <person name="Andreopoulos B."/>
            <person name="Baker S.E."/>
            <person name="Barry K."/>
            <person name="Bills G."/>
            <person name="Bluhm B.H."/>
            <person name="Cannon C."/>
            <person name="Castanera R."/>
            <person name="Culley D.E."/>
            <person name="Daum C."/>
            <person name="Ezra D."/>
            <person name="Gonzalez J.B."/>
            <person name="Henrissat B."/>
            <person name="Kuo A."/>
            <person name="Liang C."/>
            <person name="Lipzen A."/>
            <person name="Lutzoni F."/>
            <person name="Magnuson J."/>
            <person name="Mondo S."/>
            <person name="Nolan M."/>
            <person name="Ohm R."/>
            <person name="Pangilinan J."/>
            <person name="Park H.-J."/>
            <person name="Ramirez L."/>
            <person name="Alfaro M."/>
            <person name="Sun H."/>
            <person name="Tritt A."/>
            <person name="Yoshinaga Y."/>
            <person name="Zwiers L.-H."/>
            <person name="Turgeon B.G."/>
            <person name="Goodwin S.B."/>
            <person name="Spatafora J.W."/>
            <person name="Crous P.W."/>
            <person name="Grigoriev I.V."/>
        </authorList>
    </citation>
    <scope>NUCLEOTIDE SEQUENCE</scope>
    <source>
        <strain evidence="1">P77</strain>
    </source>
</reference>
<protein>
    <submittedName>
        <fullName evidence="1">Uncharacterized protein</fullName>
    </submittedName>
</protein>
<evidence type="ECO:0000313" key="2">
    <source>
        <dbReference type="Proteomes" id="UP000800040"/>
    </source>
</evidence>
<sequence length="171" mass="18963">MRPNLASWARTHSYVTGAQYCQLSIHANAQRIDCHMSQDHSHGVPPRCLRFSTPSSENNWGSELLVLTSTASDCVLITRQSGFGRSVSAHHLLLRNLNLCGLPEAGILTSSLVPPFMASYTSCERVPNHRYRQAKETEYPMQQSIVPHGLSSQVPQETCGLEAPFQHAVHK</sequence>